<dbReference type="AlphaFoldDB" id="A0A839ZGF6"/>
<proteinExistence type="inferred from homology"/>
<organism evidence="13 14">
    <name type="scientific">Ancylobacter tetraedralis</name>
    <dbReference type="NCBI Taxonomy" id="217068"/>
    <lineage>
        <taxon>Bacteria</taxon>
        <taxon>Pseudomonadati</taxon>
        <taxon>Pseudomonadota</taxon>
        <taxon>Alphaproteobacteria</taxon>
        <taxon>Hyphomicrobiales</taxon>
        <taxon>Xanthobacteraceae</taxon>
        <taxon>Ancylobacter</taxon>
    </lineage>
</organism>
<accession>A0A839ZGF6</accession>
<evidence type="ECO:0000256" key="9">
    <source>
        <dbReference type="ARBA" id="ARBA00023303"/>
    </source>
</evidence>
<comment type="catalytic activity">
    <reaction evidence="11">
        <text>fluoride(in) = fluoride(out)</text>
        <dbReference type="Rhea" id="RHEA:76159"/>
        <dbReference type="ChEBI" id="CHEBI:17051"/>
    </reaction>
    <physiologicalReaction direction="left-to-right" evidence="11">
        <dbReference type="Rhea" id="RHEA:76160"/>
    </physiologicalReaction>
</comment>
<keyword evidence="12" id="KW-0479">Metal-binding</keyword>
<evidence type="ECO:0000256" key="6">
    <source>
        <dbReference type="ARBA" id="ARBA00023053"/>
    </source>
</evidence>
<keyword evidence="5 12" id="KW-1133">Transmembrane helix</keyword>
<dbReference type="RefSeq" id="WP_210287111.1">
    <property type="nucleotide sequence ID" value="NZ_JACICD010000013.1"/>
</dbReference>
<feature type="binding site" evidence="12">
    <location>
        <position position="83"/>
    </location>
    <ligand>
        <name>Na(+)</name>
        <dbReference type="ChEBI" id="CHEBI:29101"/>
        <note>structural</note>
    </ligand>
</feature>
<comment type="subcellular location">
    <subcellularLocation>
        <location evidence="1 12">Cell membrane</location>
        <topology evidence="1 12">Multi-pass membrane protein</topology>
    </subcellularLocation>
</comment>
<feature type="transmembrane region" description="Helical" evidence="12">
    <location>
        <begin position="108"/>
        <end position="126"/>
    </location>
</feature>
<evidence type="ECO:0000256" key="10">
    <source>
        <dbReference type="ARBA" id="ARBA00035120"/>
    </source>
</evidence>
<evidence type="ECO:0000256" key="12">
    <source>
        <dbReference type="HAMAP-Rule" id="MF_00454"/>
    </source>
</evidence>
<keyword evidence="7 12" id="KW-0406">Ion transport</keyword>
<feature type="transmembrane region" description="Helical" evidence="12">
    <location>
        <begin position="7"/>
        <end position="30"/>
    </location>
</feature>
<keyword evidence="8 12" id="KW-0472">Membrane</keyword>
<dbReference type="NCBIfam" id="TIGR00494">
    <property type="entry name" value="crcB"/>
    <property type="match status" value="1"/>
</dbReference>
<dbReference type="GO" id="GO:0005886">
    <property type="term" value="C:plasma membrane"/>
    <property type="evidence" value="ECO:0007669"/>
    <property type="project" value="UniProtKB-SubCell"/>
</dbReference>
<evidence type="ECO:0000256" key="11">
    <source>
        <dbReference type="ARBA" id="ARBA00035585"/>
    </source>
</evidence>
<comment type="activity regulation">
    <text evidence="12">Na(+) is not transported, but it plays an essential structural role and its presence is essential for fluoride channel function.</text>
</comment>
<dbReference type="PANTHER" id="PTHR28259:SF1">
    <property type="entry name" value="FLUORIDE EXPORT PROTEIN 1-RELATED"/>
    <property type="match status" value="1"/>
</dbReference>
<evidence type="ECO:0000313" key="14">
    <source>
        <dbReference type="Proteomes" id="UP000533469"/>
    </source>
</evidence>
<dbReference type="HAMAP" id="MF_00454">
    <property type="entry name" value="FluC"/>
    <property type="match status" value="1"/>
</dbReference>
<dbReference type="Pfam" id="PF02537">
    <property type="entry name" value="CRCB"/>
    <property type="match status" value="1"/>
</dbReference>
<keyword evidence="6 12" id="KW-0915">Sodium</keyword>
<feature type="binding site" evidence="12">
    <location>
        <position position="80"/>
    </location>
    <ligand>
        <name>Na(+)</name>
        <dbReference type="ChEBI" id="CHEBI:29101"/>
        <note>structural</note>
    </ligand>
</feature>
<keyword evidence="9 12" id="KW-0407">Ion channel</keyword>
<reference evidence="13 14" key="1">
    <citation type="submission" date="2020-08" db="EMBL/GenBank/DDBJ databases">
        <title>Genomic Encyclopedia of Type Strains, Phase IV (KMG-IV): sequencing the most valuable type-strain genomes for metagenomic binning, comparative biology and taxonomic classification.</title>
        <authorList>
            <person name="Goeker M."/>
        </authorList>
    </citation>
    <scope>NUCLEOTIDE SEQUENCE [LARGE SCALE GENOMIC DNA]</scope>
    <source>
        <strain evidence="13 14">DSM 5895</strain>
    </source>
</reference>
<keyword evidence="4 12" id="KW-0812">Transmembrane</keyword>
<keyword evidence="2 12" id="KW-1003">Cell membrane</keyword>
<evidence type="ECO:0000256" key="1">
    <source>
        <dbReference type="ARBA" id="ARBA00004651"/>
    </source>
</evidence>
<dbReference type="GO" id="GO:0062054">
    <property type="term" value="F:fluoride channel activity"/>
    <property type="evidence" value="ECO:0007669"/>
    <property type="project" value="UniProtKB-UniRule"/>
</dbReference>
<dbReference type="GO" id="GO:0140114">
    <property type="term" value="P:cellular detoxification of fluoride"/>
    <property type="evidence" value="ECO:0007669"/>
    <property type="project" value="UniProtKB-UniRule"/>
</dbReference>
<keyword evidence="12" id="KW-0813">Transport</keyword>
<sequence length="146" mass="15607">MSGMIQTTLWVAAGGAIGSVARFWIALLMAPYSRDLPWGTMLINVVGSFVISFFATLTIEQGRYPAPELWRIGVMVGICGGFTTFSSFSFQTLELIRAGAPGRAMLNIVLSVALCLIAVSLGYVAAERLNGGVPQLTETQVEEETA</sequence>
<evidence type="ECO:0000256" key="7">
    <source>
        <dbReference type="ARBA" id="ARBA00023065"/>
    </source>
</evidence>
<name>A0A839ZGF6_9HYPH</name>
<evidence type="ECO:0000256" key="2">
    <source>
        <dbReference type="ARBA" id="ARBA00022475"/>
    </source>
</evidence>
<dbReference type="PANTHER" id="PTHR28259">
    <property type="entry name" value="FLUORIDE EXPORT PROTEIN 1-RELATED"/>
    <property type="match status" value="1"/>
</dbReference>
<gene>
    <name evidence="12" type="primary">fluC</name>
    <name evidence="12" type="synonym">crcB</name>
    <name evidence="13" type="ORF">FHS55_004321</name>
</gene>
<comment type="caution">
    <text evidence="13">The sequence shown here is derived from an EMBL/GenBank/DDBJ whole genome shotgun (WGS) entry which is preliminary data.</text>
</comment>
<evidence type="ECO:0000313" key="13">
    <source>
        <dbReference type="EMBL" id="MBB3773677.1"/>
    </source>
</evidence>
<keyword evidence="3" id="KW-0997">Cell inner membrane</keyword>
<dbReference type="EMBL" id="JACICD010000013">
    <property type="protein sequence ID" value="MBB3773677.1"/>
    <property type="molecule type" value="Genomic_DNA"/>
</dbReference>
<comment type="function">
    <text evidence="12">Fluoride-specific ion channel. Important for reducing fluoride concentration in the cell, thus reducing its toxicity.</text>
</comment>
<dbReference type="GO" id="GO:0046872">
    <property type="term" value="F:metal ion binding"/>
    <property type="evidence" value="ECO:0007669"/>
    <property type="project" value="UniProtKB-KW"/>
</dbReference>
<dbReference type="NCBIfam" id="NF010802">
    <property type="entry name" value="PRK14206.1"/>
    <property type="match status" value="1"/>
</dbReference>
<comment type="similarity">
    <text evidence="10 12">Belongs to the fluoride channel Fluc/FEX (TC 1.A.43) family.</text>
</comment>
<evidence type="ECO:0000256" key="4">
    <source>
        <dbReference type="ARBA" id="ARBA00022692"/>
    </source>
</evidence>
<protein>
    <recommendedName>
        <fullName evidence="12">Fluoride-specific ion channel FluC</fullName>
    </recommendedName>
</protein>
<feature type="transmembrane region" description="Helical" evidence="12">
    <location>
        <begin position="36"/>
        <end position="57"/>
    </location>
</feature>
<evidence type="ECO:0000256" key="8">
    <source>
        <dbReference type="ARBA" id="ARBA00023136"/>
    </source>
</evidence>
<dbReference type="Proteomes" id="UP000533469">
    <property type="component" value="Unassembled WGS sequence"/>
</dbReference>
<evidence type="ECO:0000256" key="5">
    <source>
        <dbReference type="ARBA" id="ARBA00022989"/>
    </source>
</evidence>
<keyword evidence="14" id="KW-1185">Reference proteome</keyword>
<dbReference type="InterPro" id="IPR003691">
    <property type="entry name" value="FluC"/>
</dbReference>
<evidence type="ECO:0000256" key="3">
    <source>
        <dbReference type="ARBA" id="ARBA00022519"/>
    </source>
</evidence>
<feature type="transmembrane region" description="Helical" evidence="12">
    <location>
        <begin position="69"/>
        <end position="88"/>
    </location>
</feature>